<keyword evidence="5" id="KW-1185">Reference proteome</keyword>
<evidence type="ECO:0000313" key="5">
    <source>
        <dbReference type="Proteomes" id="UP000499080"/>
    </source>
</evidence>
<protein>
    <submittedName>
        <fullName evidence="3">Uncharacterized protein</fullName>
    </submittedName>
</protein>
<gene>
    <name evidence="2" type="ORF">AVEN_137580_1</name>
    <name evidence="4" type="ORF">AVEN_186363_1</name>
    <name evidence="3" type="ORF">AVEN_62563_1</name>
    <name evidence="1" type="ORF">AVEN_75067_1</name>
</gene>
<accession>A0A4Y2IRU0</accession>
<name>A0A4Y2IRU0_ARAVE</name>
<evidence type="ECO:0000313" key="4">
    <source>
        <dbReference type="EMBL" id="GBM80622.1"/>
    </source>
</evidence>
<dbReference type="Proteomes" id="UP000499080">
    <property type="component" value="Unassembled WGS sequence"/>
</dbReference>
<comment type="caution">
    <text evidence="3">The sequence shown here is derived from an EMBL/GenBank/DDBJ whole genome shotgun (WGS) entry which is preliminary data.</text>
</comment>
<sequence>MTGSGQACIPDLVDHFGDKLKIPENAIIFSISLLGADIQIFQMTPCDVTACRGDYKRTVLGSQSSSSVLIDWDRLWNLFGDLSAVRASQLLDAEWY</sequence>
<organism evidence="3 5">
    <name type="scientific">Araneus ventricosus</name>
    <name type="common">Orbweaver spider</name>
    <name type="synonym">Epeira ventricosa</name>
    <dbReference type="NCBI Taxonomy" id="182803"/>
    <lineage>
        <taxon>Eukaryota</taxon>
        <taxon>Metazoa</taxon>
        <taxon>Ecdysozoa</taxon>
        <taxon>Arthropoda</taxon>
        <taxon>Chelicerata</taxon>
        <taxon>Arachnida</taxon>
        <taxon>Araneae</taxon>
        <taxon>Araneomorphae</taxon>
        <taxon>Entelegynae</taxon>
        <taxon>Araneoidea</taxon>
        <taxon>Araneidae</taxon>
        <taxon>Araneus</taxon>
    </lineage>
</organism>
<evidence type="ECO:0000313" key="2">
    <source>
        <dbReference type="EMBL" id="GBM80175.1"/>
    </source>
</evidence>
<reference evidence="3 5" key="1">
    <citation type="journal article" date="2019" name="Sci. Rep.">
        <title>Orb-weaving spider Araneus ventricosus genome elucidates the spidroin gene catalogue.</title>
        <authorList>
            <person name="Kono N."/>
            <person name="Nakamura H."/>
            <person name="Ohtoshi R."/>
            <person name="Moran D.A.P."/>
            <person name="Shinohara A."/>
            <person name="Yoshida Y."/>
            <person name="Fujiwara M."/>
            <person name="Mori M."/>
            <person name="Tomita M."/>
            <person name="Arakawa K."/>
        </authorList>
    </citation>
    <scope>NUCLEOTIDE SEQUENCE [LARGE SCALE GENOMIC DNA]</scope>
</reference>
<proteinExistence type="predicted"/>
<evidence type="ECO:0000313" key="3">
    <source>
        <dbReference type="EMBL" id="GBM80568.1"/>
    </source>
</evidence>
<evidence type="ECO:0000313" key="1">
    <source>
        <dbReference type="EMBL" id="GBM80121.1"/>
    </source>
</evidence>
<dbReference type="EMBL" id="BGPR01187172">
    <property type="protein sequence ID" value="GBM80568.1"/>
    <property type="molecule type" value="Genomic_DNA"/>
</dbReference>
<dbReference type="AlphaFoldDB" id="A0A4Y2IRU0"/>
<dbReference type="EMBL" id="BGPR01187021">
    <property type="protein sequence ID" value="GBM80121.1"/>
    <property type="molecule type" value="Genomic_DNA"/>
</dbReference>
<dbReference type="EMBL" id="BGPR01187189">
    <property type="protein sequence ID" value="GBM80622.1"/>
    <property type="molecule type" value="Genomic_DNA"/>
</dbReference>
<dbReference type="EMBL" id="BGPR01187038">
    <property type="protein sequence ID" value="GBM80175.1"/>
    <property type="molecule type" value="Genomic_DNA"/>
</dbReference>